<feature type="region of interest" description="Disordered" evidence="1">
    <location>
        <begin position="1"/>
        <end position="29"/>
    </location>
</feature>
<reference evidence="3" key="1">
    <citation type="journal article" date="2019" name="Int. J. Syst. Evol. Microbiol.">
        <title>The Global Catalogue of Microorganisms (GCM) 10K type strain sequencing project: providing services to taxonomists for standard genome sequencing and annotation.</title>
        <authorList>
            <consortium name="The Broad Institute Genomics Platform"/>
            <consortium name="The Broad Institute Genome Sequencing Center for Infectious Disease"/>
            <person name="Wu L."/>
            <person name="Ma J."/>
        </authorList>
    </citation>
    <scope>NUCLEOTIDE SEQUENCE [LARGE SCALE GENOMIC DNA]</scope>
    <source>
        <strain evidence="3">JCM 17440</strain>
    </source>
</reference>
<proteinExistence type="predicted"/>
<dbReference type="Proteomes" id="UP001501710">
    <property type="component" value="Unassembled WGS sequence"/>
</dbReference>
<protein>
    <submittedName>
        <fullName evidence="2">ATP-binding protein</fullName>
    </submittedName>
</protein>
<keyword evidence="3" id="KW-1185">Reference proteome</keyword>
<comment type="caution">
    <text evidence="2">The sequence shown here is derived from an EMBL/GenBank/DDBJ whole genome shotgun (WGS) entry which is preliminary data.</text>
</comment>
<name>A0ABP8CKM4_9ACTN</name>
<keyword evidence="2" id="KW-0547">Nucleotide-binding</keyword>
<dbReference type="SUPFAM" id="SSF55874">
    <property type="entry name" value="ATPase domain of HSP90 chaperone/DNA topoisomerase II/histidine kinase"/>
    <property type="match status" value="1"/>
</dbReference>
<dbReference type="GO" id="GO:0005524">
    <property type="term" value="F:ATP binding"/>
    <property type="evidence" value="ECO:0007669"/>
    <property type="project" value="UniProtKB-KW"/>
</dbReference>
<dbReference type="RefSeq" id="WP_344904741.1">
    <property type="nucleotide sequence ID" value="NZ_BAABAS010000025.1"/>
</dbReference>
<dbReference type="EMBL" id="BAABAS010000025">
    <property type="protein sequence ID" value="GAA4240287.1"/>
    <property type="molecule type" value="Genomic_DNA"/>
</dbReference>
<accession>A0ABP8CKM4</accession>
<feature type="compositionally biased region" description="Low complexity" evidence="1">
    <location>
        <begin position="9"/>
        <end position="23"/>
    </location>
</feature>
<dbReference type="Gene3D" id="3.30.565.10">
    <property type="entry name" value="Histidine kinase-like ATPase, C-terminal domain"/>
    <property type="match status" value="1"/>
</dbReference>
<sequence length="686" mass="76705">MSGEQDGDGTAPTAPEEAESAGSVVPLPRSPHSTEILLEVGEAKILQFTRRPPITAIAELVWNALDANATHAVVELRRTSLGAISQIVVSDNGEGITPQQAQRSFREYGDTWKARKTHTTGNQRILHGRMGEGRLYAFALGESFTWDSVSVVDGAPVATRISADVRRPTKWHIDEPVKSGLPTGTVVRIQVPQDKRLRALEAADAAANLTAKLAFYLKAYSDVLVEFDGTRLNPDAIIETSKTLELDLPPEYTGDEVPPFVTFVEWKKRMSDRKMLICNADGIALAEDGEDWSDSVVAFTPYLRSDRFNDLSTEDLHMLAMTHSSLLEAATKAIHKHLRERSAEIAVQVVRQLKDEGIYPYPAKATSATELVEQRTFDVVVTVARNALPTKGTARKLSVDLIRTALERSPSDLHGILESVLALTDEDRNHLSRLLTRTELADVIGAATTVTNRLDFIGALRKILADDQLRKELREVDQLHPMIAQNLWLFGEEWTLARPEVGLTAVLDAHLSLLGPDVVLENKLDTVRRADGTLGRVDILLFRRIGDERSNERIIIELKRPSVIVGPDELQQITSYARAIIDNPQYRDVPSKWQFYLVTYDYSKEILRDIRQKDKAPGLADDQDEYQVWVKSWGEILDAAKRKLSFFRQQLNYEATDERVTQHLRDSYAHYLPEALKEAGRGATNT</sequence>
<organism evidence="2 3">
    <name type="scientific">Actinomadura meridiana</name>
    <dbReference type="NCBI Taxonomy" id="559626"/>
    <lineage>
        <taxon>Bacteria</taxon>
        <taxon>Bacillati</taxon>
        <taxon>Actinomycetota</taxon>
        <taxon>Actinomycetes</taxon>
        <taxon>Streptosporangiales</taxon>
        <taxon>Thermomonosporaceae</taxon>
        <taxon>Actinomadura</taxon>
    </lineage>
</organism>
<evidence type="ECO:0000313" key="2">
    <source>
        <dbReference type="EMBL" id="GAA4240287.1"/>
    </source>
</evidence>
<keyword evidence="2" id="KW-0067">ATP-binding</keyword>
<evidence type="ECO:0000313" key="3">
    <source>
        <dbReference type="Proteomes" id="UP001501710"/>
    </source>
</evidence>
<dbReference type="InterPro" id="IPR036890">
    <property type="entry name" value="HATPase_C_sf"/>
</dbReference>
<gene>
    <name evidence="2" type="ORF">GCM10022254_64330</name>
</gene>
<dbReference type="Pfam" id="PF13589">
    <property type="entry name" value="HATPase_c_3"/>
    <property type="match status" value="1"/>
</dbReference>
<evidence type="ECO:0000256" key="1">
    <source>
        <dbReference type="SAM" id="MobiDB-lite"/>
    </source>
</evidence>